<evidence type="ECO:0000256" key="5">
    <source>
        <dbReference type="ARBA" id="ARBA00023128"/>
    </source>
</evidence>
<protein>
    <submittedName>
        <fullName evidence="8">Protein FMP52-1, mitochondrial</fullName>
    </submittedName>
</protein>
<dbReference type="PANTHER" id="PTHR14097">
    <property type="entry name" value="OXIDOREDUCTASE HTATIP2"/>
    <property type="match status" value="1"/>
</dbReference>
<dbReference type="Pfam" id="PF13460">
    <property type="entry name" value="NAD_binding_10"/>
    <property type="match status" value="1"/>
</dbReference>
<dbReference type="Proteomes" id="UP000094285">
    <property type="component" value="Unassembled WGS sequence"/>
</dbReference>
<dbReference type="EMBL" id="KV453909">
    <property type="protein sequence ID" value="ODV81808.1"/>
    <property type="molecule type" value="Genomic_DNA"/>
</dbReference>
<evidence type="ECO:0000313" key="8">
    <source>
        <dbReference type="EMBL" id="ODV81808.1"/>
    </source>
</evidence>
<keyword evidence="5" id="KW-0496">Mitochondrion</keyword>
<organism evidence="8 9">
    <name type="scientific">Suhomyces tanzawaensis NRRL Y-17324</name>
    <dbReference type="NCBI Taxonomy" id="984487"/>
    <lineage>
        <taxon>Eukaryota</taxon>
        <taxon>Fungi</taxon>
        <taxon>Dikarya</taxon>
        <taxon>Ascomycota</taxon>
        <taxon>Saccharomycotina</taxon>
        <taxon>Pichiomycetes</taxon>
        <taxon>Debaryomycetaceae</taxon>
        <taxon>Suhomyces</taxon>
    </lineage>
</organism>
<dbReference type="InterPro" id="IPR016040">
    <property type="entry name" value="NAD(P)-bd_dom"/>
</dbReference>
<dbReference type="FunFam" id="3.40.50.720:FF:000366">
    <property type="entry name" value="Protein FMP52, mitochondrial"/>
    <property type="match status" value="1"/>
</dbReference>
<evidence type="ECO:0000256" key="3">
    <source>
        <dbReference type="ARBA" id="ARBA00022787"/>
    </source>
</evidence>
<dbReference type="RefSeq" id="XP_020066930.1">
    <property type="nucleotide sequence ID" value="XM_020209167.1"/>
</dbReference>
<evidence type="ECO:0000256" key="1">
    <source>
        <dbReference type="ARBA" id="ARBA00004450"/>
    </source>
</evidence>
<sequence>MSYFVLGSTGLVGNQILKYIESVDAVTAITTLTRRQPKIASPKVNAIVEEDSSLWPKVISQQAQGTKVFFSAFGTTRAAAGSAENFRKIDYGINYDAAKAAKDLGVETFVLISTAGAKTSSPFLYPATKGKLEDDIIALKFPRTIILRPGVLLGDRDVPKGFLNDLAVRVGSWTKGTSLDFVGHGVDAADLARVSFDAAQEDFDKSAPVVKYLYGGDITKLVRQLK</sequence>
<comment type="subcellular location">
    <subcellularLocation>
        <location evidence="1">Mitochondrion outer membrane</location>
        <topology evidence="1">Peripheral membrane protein</topology>
    </subcellularLocation>
</comment>
<dbReference type="SUPFAM" id="SSF51735">
    <property type="entry name" value="NAD(P)-binding Rossmann-fold domains"/>
    <property type="match status" value="1"/>
</dbReference>
<dbReference type="Gene3D" id="3.40.50.720">
    <property type="entry name" value="NAD(P)-binding Rossmann-like Domain"/>
    <property type="match status" value="1"/>
</dbReference>
<dbReference type="PANTHER" id="PTHR14097:SF7">
    <property type="entry name" value="OXIDOREDUCTASE HTATIP2"/>
    <property type="match status" value="1"/>
</dbReference>
<keyword evidence="6" id="KW-0472">Membrane</keyword>
<dbReference type="OrthoDB" id="430436at2759"/>
<evidence type="ECO:0000256" key="2">
    <source>
        <dbReference type="ARBA" id="ARBA00006617"/>
    </source>
</evidence>
<dbReference type="AlphaFoldDB" id="A0A1E4SQP0"/>
<comment type="similarity">
    <text evidence="2">Belongs to the FMP52 family.</text>
</comment>
<reference evidence="9" key="1">
    <citation type="submission" date="2016-05" db="EMBL/GenBank/DDBJ databases">
        <title>Comparative genomics of biotechnologically important yeasts.</title>
        <authorList>
            <consortium name="DOE Joint Genome Institute"/>
            <person name="Riley R."/>
            <person name="Haridas S."/>
            <person name="Wolfe K.H."/>
            <person name="Lopes M.R."/>
            <person name="Hittinger C.T."/>
            <person name="Goker M."/>
            <person name="Salamov A."/>
            <person name="Wisecaver J."/>
            <person name="Long T.M."/>
            <person name="Aerts A.L."/>
            <person name="Barry K."/>
            <person name="Choi C."/>
            <person name="Clum A."/>
            <person name="Coughlan A.Y."/>
            <person name="Deshpande S."/>
            <person name="Douglass A.P."/>
            <person name="Hanson S.J."/>
            <person name="Klenk H.-P."/>
            <person name="Labutti K."/>
            <person name="Lapidus A."/>
            <person name="Lindquist E."/>
            <person name="Lipzen A."/>
            <person name="Meier-Kolthoff J.P."/>
            <person name="Ohm R.A."/>
            <person name="Otillar R.P."/>
            <person name="Pangilinan J."/>
            <person name="Peng Y."/>
            <person name="Rokas A."/>
            <person name="Rosa C.A."/>
            <person name="Scheuner C."/>
            <person name="Sibirny A.A."/>
            <person name="Slot J.C."/>
            <person name="Stielow J.B."/>
            <person name="Sun H."/>
            <person name="Kurtzman C.P."/>
            <person name="Blackwell M."/>
            <person name="Grigoriev I.V."/>
            <person name="Jeffries T.W."/>
        </authorList>
    </citation>
    <scope>NUCLEOTIDE SEQUENCE [LARGE SCALE GENOMIC DNA]</scope>
    <source>
        <strain evidence="9">NRRL Y-17324</strain>
    </source>
</reference>
<keyword evidence="9" id="KW-1185">Reference proteome</keyword>
<name>A0A1E4SQP0_9ASCO</name>
<dbReference type="GO" id="GO:0051170">
    <property type="term" value="P:import into nucleus"/>
    <property type="evidence" value="ECO:0007669"/>
    <property type="project" value="TreeGrafter"/>
</dbReference>
<dbReference type="GeneID" id="30983303"/>
<gene>
    <name evidence="8" type="ORF">CANTADRAFT_44997</name>
</gene>
<feature type="domain" description="NAD(P)-binding" evidence="7">
    <location>
        <begin position="7"/>
        <end position="152"/>
    </location>
</feature>
<proteinExistence type="inferred from homology"/>
<evidence type="ECO:0000256" key="4">
    <source>
        <dbReference type="ARBA" id="ARBA00022946"/>
    </source>
</evidence>
<evidence type="ECO:0000256" key="6">
    <source>
        <dbReference type="ARBA" id="ARBA00023136"/>
    </source>
</evidence>
<keyword evidence="4" id="KW-0809">Transit peptide</keyword>
<dbReference type="STRING" id="984487.A0A1E4SQP0"/>
<dbReference type="GO" id="GO:0005741">
    <property type="term" value="C:mitochondrial outer membrane"/>
    <property type="evidence" value="ECO:0007669"/>
    <property type="project" value="UniProtKB-SubCell"/>
</dbReference>
<keyword evidence="3" id="KW-1000">Mitochondrion outer membrane</keyword>
<dbReference type="InterPro" id="IPR036291">
    <property type="entry name" value="NAD(P)-bd_dom_sf"/>
</dbReference>
<evidence type="ECO:0000259" key="7">
    <source>
        <dbReference type="Pfam" id="PF13460"/>
    </source>
</evidence>
<accession>A0A1E4SQP0</accession>
<evidence type="ECO:0000313" key="9">
    <source>
        <dbReference type="Proteomes" id="UP000094285"/>
    </source>
</evidence>